<dbReference type="SUPFAM" id="SSF103473">
    <property type="entry name" value="MFS general substrate transporter"/>
    <property type="match status" value="1"/>
</dbReference>
<organism evidence="10 11">
    <name type="scientific">Phialophora macrospora</name>
    <dbReference type="NCBI Taxonomy" id="1851006"/>
    <lineage>
        <taxon>Eukaryota</taxon>
        <taxon>Fungi</taxon>
        <taxon>Dikarya</taxon>
        <taxon>Ascomycota</taxon>
        <taxon>Pezizomycotina</taxon>
        <taxon>Eurotiomycetes</taxon>
        <taxon>Chaetothyriomycetidae</taxon>
        <taxon>Chaetothyriales</taxon>
        <taxon>Herpotrichiellaceae</taxon>
        <taxon>Phialophora</taxon>
    </lineage>
</organism>
<dbReference type="AlphaFoldDB" id="A0A0D2DUV8"/>
<feature type="transmembrane region" description="Helical" evidence="8">
    <location>
        <begin position="69"/>
        <end position="102"/>
    </location>
</feature>
<feature type="transmembrane region" description="Helical" evidence="8">
    <location>
        <begin position="497"/>
        <end position="515"/>
    </location>
</feature>
<evidence type="ECO:0000256" key="1">
    <source>
        <dbReference type="ARBA" id="ARBA00004141"/>
    </source>
</evidence>
<dbReference type="InterPro" id="IPR003663">
    <property type="entry name" value="Sugar/inositol_transpt"/>
</dbReference>
<dbReference type="InterPro" id="IPR050360">
    <property type="entry name" value="MFS_Sugar_Transporters"/>
</dbReference>
<feature type="transmembrane region" description="Helical" evidence="8">
    <location>
        <begin position="182"/>
        <end position="199"/>
    </location>
</feature>
<dbReference type="GO" id="GO:0016020">
    <property type="term" value="C:membrane"/>
    <property type="evidence" value="ECO:0007669"/>
    <property type="project" value="UniProtKB-SubCell"/>
</dbReference>
<evidence type="ECO:0000313" key="10">
    <source>
        <dbReference type="EMBL" id="KIW65892.1"/>
    </source>
</evidence>
<dbReference type="InterPro" id="IPR020846">
    <property type="entry name" value="MFS_dom"/>
</dbReference>
<feature type="transmembrane region" description="Helical" evidence="8">
    <location>
        <begin position="152"/>
        <end position="170"/>
    </location>
</feature>
<dbReference type="PROSITE" id="PS00216">
    <property type="entry name" value="SUGAR_TRANSPORT_1"/>
    <property type="match status" value="1"/>
</dbReference>
<dbReference type="EMBL" id="KN846960">
    <property type="protein sequence ID" value="KIW65892.1"/>
    <property type="molecule type" value="Genomic_DNA"/>
</dbReference>
<dbReference type="InterPro" id="IPR005828">
    <property type="entry name" value="MFS_sugar_transport-like"/>
</dbReference>
<feature type="transmembrane region" description="Helical" evidence="8">
    <location>
        <begin position="122"/>
        <end position="145"/>
    </location>
</feature>
<dbReference type="PANTHER" id="PTHR48022:SF83">
    <property type="entry name" value="MAJOR FACILITATOR SUPERFAMILY (MFS) PROFILE DOMAIN-CONTAINING PROTEIN"/>
    <property type="match status" value="1"/>
</dbReference>
<keyword evidence="4 8" id="KW-0812">Transmembrane</keyword>
<sequence>MAENKHSLHNVEDVENVENIAMHEKHERVITVEDKHAHTVGKVDQSLIDVAAEATDLEHKLGVNEALKIYWRGVVFTSIITLTIIMRVYDIVIINSFFALPAFRNKFGYDVPGSGKQIPARWQAALGNASLVGQVIGAFSVAYPMEYIGRRWTLILSLIGTAGFTFMQFFAPSIEVLTASEYLSGVIWGFYQVLIPTYSSELLPTTLRPYLAGYINLAYAIGGLILNGVTASFDTWTNDWGYRIPFALQWIWPTIILPCLFFTPESPWWLVRRGRLEEAEKALRRLSSESPKIDTQRTLAMMQKTILYEKHVEKDSSVWQCFKGTSLRRTEIVIMIFFCQDFAGFATNTTYFFEQLNVTTQQAFDIAIGNSALGVACAVLSAFLLRYCGRRNVFVIGMGCIVIFEWLVAILACAPNYHNRPAVSSAQVAITMICTVALQLTIGPLTYTILTEVPSARLRAKTVGIAIAVDACCGIVTSTVNPYLINPGEANLAGKSNFVWGSLSIISFLWCFFRLPDTKHRTVEEIDYMFEHRVKTRDFKRYQIDEDALKNDLVE</sequence>
<dbReference type="InterPro" id="IPR036259">
    <property type="entry name" value="MFS_trans_sf"/>
</dbReference>
<feature type="transmembrane region" description="Helical" evidence="8">
    <location>
        <begin position="392"/>
        <end position="417"/>
    </location>
</feature>
<feature type="transmembrane region" description="Helical" evidence="8">
    <location>
        <begin position="462"/>
        <end position="485"/>
    </location>
</feature>
<feature type="transmembrane region" description="Helical" evidence="8">
    <location>
        <begin position="250"/>
        <end position="271"/>
    </location>
</feature>
<accession>A0A0D2DUV8</accession>
<feature type="domain" description="Major facilitator superfamily (MFS) profile" evidence="9">
    <location>
        <begin position="76"/>
        <end position="519"/>
    </location>
</feature>
<comment type="subcellular location">
    <subcellularLocation>
        <location evidence="1">Membrane</location>
        <topology evidence="1">Multi-pass membrane protein</topology>
    </subcellularLocation>
</comment>
<feature type="transmembrane region" description="Helical" evidence="8">
    <location>
        <begin position="429"/>
        <end position="450"/>
    </location>
</feature>
<evidence type="ECO:0000256" key="5">
    <source>
        <dbReference type="ARBA" id="ARBA00022989"/>
    </source>
</evidence>
<evidence type="ECO:0000313" key="11">
    <source>
        <dbReference type="Proteomes" id="UP000054266"/>
    </source>
</evidence>
<proteinExistence type="inferred from homology"/>
<dbReference type="Pfam" id="PF00083">
    <property type="entry name" value="Sugar_tr"/>
    <property type="match status" value="1"/>
</dbReference>
<dbReference type="HOGENOM" id="CLU_001265_11_5_1"/>
<name>A0A0D2DUV8_9EURO</name>
<dbReference type="FunFam" id="1.20.1250.20:FF:000078">
    <property type="entry name" value="MFS maltose transporter, putative"/>
    <property type="match status" value="1"/>
</dbReference>
<feature type="transmembrane region" description="Helical" evidence="8">
    <location>
        <begin position="211"/>
        <end position="230"/>
    </location>
</feature>
<gene>
    <name evidence="10" type="ORF">PV04_08107</name>
</gene>
<keyword evidence="3 7" id="KW-0813">Transport</keyword>
<dbReference type="NCBIfam" id="TIGR00879">
    <property type="entry name" value="SP"/>
    <property type="match status" value="1"/>
</dbReference>
<keyword evidence="11" id="KW-1185">Reference proteome</keyword>
<reference evidence="10 11" key="1">
    <citation type="submission" date="2015-01" db="EMBL/GenBank/DDBJ databases">
        <title>The Genome Sequence of Capronia semiimmersa CBS27337.</title>
        <authorList>
            <consortium name="The Broad Institute Genomics Platform"/>
            <person name="Cuomo C."/>
            <person name="de Hoog S."/>
            <person name="Gorbushina A."/>
            <person name="Stielow B."/>
            <person name="Teixiera M."/>
            <person name="Abouelleil A."/>
            <person name="Chapman S.B."/>
            <person name="Priest M."/>
            <person name="Young S.K."/>
            <person name="Wortman J."/>
            <person name="Nusbaum C."/>
            <person name="Birren B."/>
        </authorList>
    </citation>
    <scope>NUCLEOTIDE SEQUENCE [LARGE SCALE GENOMIC DNA]</scope>
    <source>
        <strain evidence="10 11">CBS 27337</strain>
    </source>
</reference>
<evidence type="ECO:0000256" key="4">
    <source>
        <dbReference type="ARBA" id="ARBA00022692"/>
    </source>
</evidence>
<evidence type="ECO:0000256" key="2">
    <source>
        <dbReference type="ARBA" id="ARBA00010992"/>
    </source>
</evidence>
<dbReference type="PANTHER" id="PTHR48022">
    <property type="entry name" value="PLASTIDIC GLUCOSE TRANSPORTER 4"/>
    <property type="match status" value="1"/>
</dbReference>
<evidence type="ECO:0000259" key="9">
    <source>
        <dbReference type="PROSITE" id="PS50850"/>
    </source>
</evidence>
<dbReference type="InterPro" id="IPR005829">
    <property type="entry name" value="Sugar_transporter_CS"/>
</dbReference>
<feature type="transmembrane region" description="Helical" evidence="8">
    <location>
        <begin position="332"/>
        <end position="352"/>
    </location>
</feature>
<protein>
    <recommendedName>
        <fullName evidence="9">Major facilitator superfamily (MFS) profile domain-containing protein</fullName>
    </recommendedName>
</protein>
<dbReference type="Gene3D" id="1.20.1250.20">
    <property type="entry name" value="MFS general substrate transporter like domains"/>
    <property type="match status" value="1"/>
</dbReference>
<dbReference type="Proteomes" id="UP000054266">
    <property type="component" value="Unassembled WGS sequence"/>
</dbReference>
<dbReference type="GO" id="GO:0005351">
    <property type="term" value="F:carbohydrate:proton symporter activity"/>
    <property type="evidence" value="ECO:0007669"/>
    <property type="project" value="TreeGrafter"/>
</dbReference>
<evidence type="ECO:0000256" key="7">
    <source>
        <dbReference type="RuleBase" id="RU003346"/>
    </source>
</evidence>
<dbReference type="PROSITE" id="PS00217">
    <property type="entry name" value="SUGAR_TRANSPORT_2"/>
    <property type="match status" value="1"/>
</dbReference>
<keyword evidence="6 8" id="KW-0472">Membrane</keyword>
<keyword evidence="5 8" id="KW-1133">Transmembrane helix</keyword>
<evidence type="ECO:0000256" key="3">
    <source>
        <dbReference type="ARBA" id="ARBA00022448"/>
    </source>
</evidence>
<dbReference type="PROSITE" id="PS50850">
    <property type="entry name" value="MFS"/>
    <property type="match status" value="1"/>
</dbReference>
<comment type="similarity">
    <text evidence="2 7">Belongs to the major facilitator superfamily. Sugar transporter (TC 2.A.1.1) family.</text>
</comment>
<evidence type="ECO:0000256" key="6">
    <source>
        <dbReference type="ARBA" id="ARBA00023136"/>
    </source>
</evidence>
<evidence type="ECO:0000256" key="8">
    <source>
        <dbReference type="SAM" id="Phobius"/>
    </source>
</evidence>
<feature type="transmembrane region" description="Helical" evidence="8">
    <location>
        <begin position="364"/>
        <end position="385"/>
    </location>
</feature>